<comment type="caution">
    <text evidence="1">The sequence shown here is derived from an EMBL/GenBank/DDBJ whole genome shotgun (WGS) entry which is preliminary data.</text>
</comment>
<dbReference type="Proteomes" id="UP001320706">
    <property type="component" value="Unassembled WGS sequence"/>
</dbReference>
<name>A0ACC3SLJ1_9PEZI</name>
<dbReference type="EMBL" id="JAMKPW020000004">
    <property type="protein sequence ID" value="KAK8219335.1"/>
    <property type="molecule type" value="Genomic_DNA"/>
</dbReference>
<keyword evidence="2" id="KW-1185">Reference proteome</keyword>
<reference evidence="1" key="1">
    <citation type="submission" date="2024-02" db="EMBL/GenBank/DDBJ databases">
        <title>Metagenome Assembled Genome of Zalaria obscura JY119.</title>
        <authorList>
            <person name="Vighnesh L."/>
            <person name="Jagadeeshwari U."/>
            <person name="Venkata Ramana C."/>
            <person name="Sasikala C."/>
        </authorList>
    </citation>
    <scope>NUCLEOTIDE SEQUENCE</scope>
    <source>
        <strain evidence="1">JY119</strain>
    </source>
</reference>
<evidence type="ECO:0000313" key="2">
    <source>
        <dbReference type="Proteomes" id="UP001320706"/>
    </source>
</evidence>
<protein>
    <submittedName>
        <fullName evidence="1">Uncharacterized protein</fullName>
    </submittedName>
</protein>
<accession>A0ACC3SLJ1</accession>
<organism evidence="1 2">
    <name type="scientific">Zalaria obscura</name>
    <dbReference type="NCBI Taxonomy" id="2024903"/>
    <lineage>
        <taxon>Eukaryota</taxon>
        <taxon>Fungi</taxon>
        <taxon>Dikarya</taxon>
        <taxon>Ascomycota</taxon>
        <taxon>Pezizomycotina</taxon>
        <taxon>Dothideomycetes</taxon>
        <taxon>Dothideomycetidae</taxon>
        <taxon>Dothideales</taxon>
        <taxon>Zalariaceae</taxon>
        <taxon>Zalaria</taxon>
    </lineage>
</organism>
<evidence type="ECO:0000313" key="1">
    <source>
        <dbReference type="EMBL" id="KAK8219335.1"/>
    </source>
</evidence>
<gene>
    <name evidence="1" type="ORF">M8818_001069</name>
</gene>
<proteinExistence type="predicted"/>
<sequence length="738" mass="84595">MTVPEVSGVADGQEAVATASKPKRVRTGCLTCRERHLKCDEGLPHCNNCRKSNRVCKRGLRLNFLDTQVQAPPQVAAVQEYKIAFLDESREIASEYKGGLGRYGLPEDSEHEPTPPSAHFQQPEPNLTYTYATNMPQAPPMAYQPLPPIQGILPDGYASELPQGVKYEAAQDHFQSASHSTNDSPFSQQNTVVGSTTAYSHPEQELEVNEKREWLSTQEETLFMQVFVEEVGLWMDSMDPMKHFSRLLPFHALQEPMLLNAFLACGARHLTLVNPIYSEEKALHYYDTATRYLLKNLQDPNRDTVICATTAVILNVYEIMSERALQRMNHIAGARALIKECGWNARASGIGSACFWLNVGLEVLSCLHFNWQVAWDPEDWGVDMNLTVREEQNGREEIWTHRILYIVAKVANFRATIPRFQEQDAREEARRQQNRYAEWQRLKDWADAWNENIPRTMHPMAFLYPYQTTSKSAFPEVWLIKRTTIVARLFYHTVMVLLAQIHPYLGPDVAEMQDMQRRHSQMICGISAHVKDRGVASVAIRSLAHAAECLTNRREQEEVLSIFEKINKETGWRISFVFKELKEKWGWNDDIAPQQQQHQQAQQQAQQQQQQQQQPQPQQQQQHQQHQQQQPLMTSNQPLIQAQVPLQTYQYPTNLHTVTLPATPAAPLPPLPQQAQPQPQSQERRRPPSGIINPMYATADFTMPQHPYQNVYVAPNVVNTVPYNNPLAHQIQLSQLYY</sequence>